<evidence type="ECO:0000256" key="25">
    <source>
        <dbReference type="ARBA" id="ARBA00022844"/>
    </source>
</evidence>
<dbReference type="InterPro" id="IPR001730">
    <property type="entry name" value="Potyv_NIa-pro_dom"/>
</dbReference>
<dbReference type="Pfam" id="PF00271">
    <property type="entry name" value="Helicase_C"/>
    <property type="match status" value="1"/>
</dbReference>
<evidence type="ECO:0000259" key="40">
    <source>
        <dbReference type="PROSITE" id="PS51871"/>
    </source>
</evidence>
<keyword evidence="18" id="KW-0808">Transferase</keyword>
<dbReference type="PROSITE" id="PS51871">
    <property type="entry name" value="PV_P1_PRO"/>
    <property type="match status" value="1"/>
</dbReference>
<protein>
    <recommendedName>
        <fullName evidence="6">Genome polyprotein</fullName>
    </recommendedName>
</protein>
<evidence type="ECO:0000256" key="30">
    <source>
        <dbReference type="ARBA" id="ARBA00034108"/>
    </source>
</evidence>
<comment type="catalytic activity">
    <reaction evidence="1">
        <text>Hydrolyzes glutaminyl bonds, and activity is further restricted by preferences for the amino acids in P6 - P1' that vary with the species of potyvirus, e.g. Glu-Xaa-Xaa-Tyr-Xaa-Gln-|-(Ser or Gly) for the enzyme from tobacco etch virus. The natural substrate is the viral polyprotein, but other proteins and oligopeptides containing the appropriate consensus sequence are also cleaved.</text>
        <dbReference type="EC" id="3.4.22.44"/>
    </reaction>
</comment>
<evidence type="ECO:0000256" key="15">
    <source>
        <dbReference type="ARBA" id="ARBA00022581"/>
    </source>
</evidence>
<dbReference type="GO" id="GO:0004386">
    <property type="term" value="F:helicase activity"/>
    <property type="evidence" value="ECO:0007669"/>
    <property type="project" value="UniProtKB-KW"/>
</dbReference>
<feature type="region of interest" description="Disordered" evidence="34">
    <location>
        <begin position="2790"/>
        <end position="2854"/>
    </location>
</feature>
<dbReference type="GO" id="GO:0005198">
    <property type="term" value="F:structural molecule activity"/>
    <property type="evidence" value="ECO:0007669"/>
    <property type="project" value="InterPro"/>
</dbReference>
<keyword evidence="7" id="KW-0941">Suppressor of RNA silencing</keyword>
<keyword evidence="13" id="KW-0167">Capsid protein</keyword>
<dbReference type="Gene3D" id="3.40.50.300">
    <property type="entry name" value="P-loop containing nucleotide triphosphate hydrolases"/>
    <property type="match status" value="2"/>
</dbReference>
<keyword evidence="21" id="KW-0378">Hydrolase</keyword>
<dbReference type="InterPro" id="IPR031159">
    <property type="entry name" value="HC_PRO_CPD_dom"/>
</dbReference>
<dbReference type="InterPro" id="IPR043128">
    <property type="entry name" value="Rev_trsase/Diguanyl_cyclase"/>
</dbReference>
<evidence type="ECO:0000256" key="14">
    <source>
        <dbReference type="ARBA" id="ARBA00022562"/>
    </source>
</evidence>
<evidence type="ECO:0000256" key="20">
    <source>
        <dbReference type="ARBA" id="ARBA00022741"/>
    </source>
</evidence>
<feature type="domain" description="RdRp catalytic" evidence="35">
    <location>
        <begin position="2524"/>
        <end position="2648"/>
    </location>
</feature>
<dbReference type="InterPro" id="IPR001650">
    <property type="entry name" value="Helicase_C-like"/>
</dbReference>
<evidence type="ECO:0000256" key="1">
    <source>
        <dbReference type="ARBA" id="ARBA00000785"/>
    </source>
</evidence>
<dbReference type="GO" id="GO:0039694">
    <property type="term" value="P:viral RNA genome replication"/>
    <property type="evidence" value="ECO:0007669"/>
    <property type="project" value="InterPro"/>
</dbReference>
<keyword evidence="9" id="KW-1036">Host cytoplasmic vesicle</keyword>
<evidence type="ECO:0000256" key="10">
    <source>
        <dbReference type="ARBA" id="ARBA00022497"/>
    </source>
</evidence>
<dbReference type="Pfam" id="PF01577">
    <property type="entry name" value="Peptidase_S30"/>
    <property type="match status" value="1"/>
</dbReference>
<feature type="active site" description="For helper component proteinase activity" evidence="32">
    <location>
        <position position="643"/>
    </location>
</feature>
<evidence type="ECO:0000313" key="41">
    <source>
        <dbReference type="EMBL" id="AMV75279.1"/>
    </source>
</evidence>
<dbReference type="GO" id="GO:0016818">
    <property type="term" value="F:hydrolase activity, acting on acid anhydrides, in phosphorus-containing anhydrides"/>
    <property type="evidence" value="ECO:0007669"/>
    <property type="project" value="InterPro"/>
</dbReference>
<dbReference type="PANTHER" id="PTHR43519:SF1">
    <property type="entry name" value="ATP-DEPENDENT RNA HELICASE HRPB"/>
    <property type="match status" value="1"/>
</dbReference>
<dbReference type="Pfam" id="PF00680">
    <property type="entry name" value="RdRP_1"/>
    <property type="match status" value="1"/>
</dbReference>
<keyword evidence="22" id="KW-0347">Helicase</keyword>
<dbReference type="Pfam" id="PF13608">
    <property type="entry name" value="Potyvirid-P3"/>
    <property type="match status" value="1"/>
</dbReference>
<name>A0A1B0VG49_9POTV</name>
<evidence type="ECO:0000256" key="18">
    <source>
        <dbReference type="ARBA" id="ARBA00022679"/>
    </source>
</evidence>
<dbReference type="SMART" id="SM00490">
    <property type="entry name" value="HELICc"/>
    <property type="match status" value="1"/>
</dbReference>
<comment type="catalytic activity">
    <reaction evidence="2">
        <text>Hydrolyzes a Gly-|-Gly bond at its own C-terminus, commonly in the sequence -Tyr-Xaa-Val-Gly-|-Gly, in the processing of the potyviral polyprotein.</text>
        <dbReference type="EC" id="3.4.22.45"/>
    </reaction>
</comment>
<organism evidence="41">
    <name type="scientific">Chilli veinal mottle virus</name>
    <dbReference type="NCBI Taxonomy" id="52280"/>
    <lineage>
        <taxon>Viruses</taxon>
        <taxon>Riboviria</taxon>
        <taxon>Orthornavirae</taxon>
        <taxon>Pisuviricota</taxon>
        <taxon>Stelpaviricetes</taxon>
        <taxon>Patatavirales</taxon>
        <taxon>Potyviridae</taxon>
        <taxon>Potyvirus</taxon>
        <taxon>Potyvirus capsivenamaculae</taxon>
    </lineage>
</organism>
<dbReference type="GO" id="GO:0003968">
    <property type="term" value="F:RNA-directed RNA polymerase activity"/>
    <property type="evidence" value="ECO:0007669"/>
    <property type="project" value="UniProtKB-KW"/>
</dbReference>
<keyword evidence="25" id="KW-0946">Virion</keyword>
<proteinExistence type="inferred from homology"/>
<evidence type="ECO:0000256" key="13">
    <source>
        <dbReference type="ARBA" id="ARBA00022561"/>
    </source>
</evidence>
<evidence type="ECO:0000256" key="19">
    <source>
        <dbReference type="ARBA" id="ARBA00022695"/>
    </source>
</evidence>
<dbReference type="SUPFAM" id="SSF52540">
    <property type="entry name" value="P-loop containing nucleoside triphosphate hydrolases"/>
    <property type="match status" value="2"/>
</dbReference>
<keyword evidence="10" id="KW-1139">Helical capsid protein</keyword>
<dbReference type="InterPro" id="IPR007094">
    <property type="entry name" value="RNA-dir_pol_PSvirus"/>
</dbReference>
<evidence type="ECO:0000256" key="17">
    <source>
        <dbReference type="ARBA" id="ARBA00022670"/>
    </source>
</evidence>
<evidence type="ECO:0000256" key="33">
    <source>
        <dbReference type="RuleBase" id="RU003351"/>
    </source>
</evidence>
<dbReference type="GO" id="GO:0006508">
    <property type="term" value="P:proteolysis"/>
    <property type="evidence" value="ECO:0007669"/>
    <property type="project" value="UniProtKB-KW"/>
</dbReference>
<evidence type="ECO:0000256" key="2">
    <source>
        <dbReference type="ARBA" id="ARBA00001848"/>
    </source>
</evidence>
<evidence type="ECO:0000256" key="31">
    <source>
        <dbReference type="ARBA" id="ARBA00045403"/>
    </source>
</evidence>
<dbReference type="InterPro" id="IPR039560">
    <property type="entry name" value="Potyvirid-P3"/>
</dbReference>
<dbReference type="Gene3D" id="2.40.10.10">
    <property type="entry name" value="Trypsin-like serine proteases"/>
    <property type="match status" value="2"/>
</dbReference>
<keyword evidence="11" id="KW-0191">Covalent protein-RNA linkage</keyword>
<dbReference type="InterPro" id="IPR009003">
    <property type="entry name" value="Peptidase_S1_PA"/>
</dbReference>
<evidence type="ECO:0000256" key="28">
    <source>
        <dbReference type="ARBA" id="ARBA00029405"/>
    </source>
</evidence>
<dbReference type="InterPro" id="IPR014001">
    <property type="entry name" value="Helicase_ATP-bd"/>
</dbReference>
<dbReference type="SUPFAM" id="SSF56672">
    <property type="entry name" value="DNA/RNA polymerases"/>
    <property type="match status" value="1"/>
</dbReference>
<keyword evidence="26" id="KW-0693">Viral RNA replication</keyword>
<keyword evidence="23" id="KW-0788">Thiol protease</keyword>
<dbReference type="GO" id="GO:0003723">
    <property type="term" value="F:RNA binding"/>
    <property type="evidence" value="ECO:0007669"/>
    <property type="project" value="InterPro"/>
</dbReference>
<dbReference type="GO" id="GO:0044161">
    <property type="term" value="C:host cell cytoplasmic vesicle"/>
    <property type="evidence" value="ECO:0007669"/>
    <property type="project" value="UniProtKB-SubCell"/>
</dbReference>
<accession>A0A1B0VG49</accession>
<dbReference type="InterPro" id="IPR001205">
    <property type="entry name" value="RNA-dir_pol_C"/>
</dbReference>
<evidence type="ECO:0000256" key="6">
    <source>
        <dbReference type="ARBA" id="ARBA00020107"/>
    </source>
</evidence>
<dbReference type="CDD" id="cd23175">
    <property type="entry name" value="ps-ssRNAv_Potyviridae_RdRp"/>
    <property type="match status" value="1"/>
</dbReference>
<dbReference type="PROSITE" id="PS51192">
    <property type="entry name" value="HELICASE_ATP_BIND_1"/>
    <property type="match status" value="1"/>
</dbReference>
<evidence type="ECO:0000256" key="23">
    <source>
        <dbReference type="ARBA" id="ARBA00022807"/>
    </source>
</evidence>
<evidence type="ECO:0000259" key="39">
    <source>
        <dbReference type="PROSITE" id="PS51744"/>
    </source>
</evidence>
<feature type="domain" description="Peptidase S30" evidence="40">
    <location>
        <begin position="154"/>
        <end position="300"/>
    </location>
</feature>
<evidence type="ECO:0000259" key="37">
    <source>
        <dbReference type="PROSITE" id="PS51194"/>
    </source>
</evidence>
<dbReference type="InterPro" id="IPR043502">
    <property type="entry name" value="DNA/RNA_pol_sf"/>
</dbReference>
<evidence type="ECO:0000256" key="21">
    <source>
        <dbReference type="ARBA" id="ARBA00022801"/>
    </source>
</evidence>
<dbReference type="PANTHER" id="PTHR43519">
    <property type="entry name" value="ATP-DEPENDENT RNA HELICASE HRPB"/>
    <property type="match status" value="1"/>
</dbReference>
<dbReference type="Gene3D" id="3.30.70.270">
    <property type="match status" value="1"/>
</dbReference>
<evidence type="ECO:0000256" key="4">
    <source>
        <dbReference type="ARBA" id="ARBA00004328"/>
    </source>
</evidence>
<evidence type="ECO:0000256" key="12">
    <source>
        <dbReference type="ARBA" id="ARBA00022553"/>
    </source>
</evidence>
<keyword evidence="17" id="KW-0645">Protease</keyword>
<evidence type="ECO:0000256" key="34">
    <source>
        <dbReference type="SAM" id="MobiDB-lite"/>
    </source>
</evidence>
<keyword evidence="19" id="KW-0548">Nucleotidyltransferase</keyword>
<dbReference type="SUPFAM" id="SSF50494">
    <property type="entry name" value="Trypsin-like serine proteases"/>
    <property type="match status" value="1"/>
</dbReference>
<dbReference type="Pfam" id="PF00270">
    <property type="entry name" value="DEAD"/>
    <property type="match status" value="1"/>
</dbReference>
<dbReference type="PROSITE" id="PS51744">
    <property type="entry name" value="HC_PRO_CPD"/>
    <property type="match status" value="1"/>
</dbReference>
<dbReference type="InterPro" id="IPR013648">
    <property type="entry name" value="PP_Potyviridae"/>
</dbReference>
<feature type="domain" description="Peptidase C4" evidence="38">
    <location>
        <begin position="2042"/>
        <end position="2259"/>
    </location>
</feature>
<dbReference type="EMBL" id="KU987835">
    <property type="protein sequence ID" value="AMV75279.1"/>
    <property type="molecule type" value="Genomic_RNA"/>
</dbReference>
<dbReference type="Pfam" id="PF00851">
    <property type="entry name" value="Peptidase_C6"/>
    <property type="match status" value="1"/>
</dbReference>
<evidence type="ECO:0000256" key="26">
    <source>
        <dbReference type="ARBA" id="ARBA00022953"/>
    </source>
</evidence>
<sequence>MAAQVTFSCFKNGSGVAVDACRAQTMKFTFGNFVPGKIDWNTLSSAMVEEYETKQESFELACEKFQRGRTDMRVVRRKGTFQYAPKTKYQLKMARKKERKEEQERKFLASSDTIVTRIVFPPEAIKAEASMEPIRFPSVVVRKVRKQLRSNITRVSTDGFSLLIKELVSICDNKQMPLEIIANKREKIYARIQRFTPSHRCAQVKTLHHQGMYQSVDFQCPATLESLLGLIAQHAWKGRNIEESKFTYGSSGFCIPHGKLYGRVLSGDFDFFVVRGRYGSLLVDACAHFPSMIISKLRHYSAGELFWKGFDREFKTHRSTPIIHAGMNTMNVEECGSVAAIVCQALMPCCRITCTVCAKANADQGAPGLQERLIHSLETGIKELEDKYKSFPHAVQLLKSHLLSFKKSNPNHEATGKVQFLIGDRKEQPFSYILEVNEVLIRGGRATSDEFSRAADCLLELARFHKNRVESLKKGSLHLFRNKVTSKSHINPSLMCDNQLDANGNFIWGKRGYHAKRFFSNYFELIQPTDGYDKYIVRKFPNGTRKLAIGNLILSTNLDQLRKQLEGESIEVMPLTQQCVSKRHESFIHPCCCVTYDDGSPVLSEFKAPTKNHLVLGNTGDSKYLDLPAEISENLYIAKEGYCYVNIFLAMLVDVDEKDAKDFTKWVRDIIVQQLGQWPTMTDVALACYQLSVLFPSTRSAELPRILVDHKTKTMHVIDSFGSLTTGYHILKANTTSQLILFASDTLESEMKMYRVGGEEMQSLPGFKTRLMRSVYRPSVFEQLMIDEPLTLTLALASPTLLNEFYTNGSLHEAMEFVGHTQMPVRVVVTKILELAQKVNRAESIYDQASLISSHLSELHEIIDQMPCRSASICHVLEFLITSQLDTECDSELNAIGFRTLKHKSLHIMEKIYKEDLRALWCELSWSEKLRFKLHVLRSRRQYIRDSREIISGTLKEALHCSTKFVQEKIVLIPTPLRYVSGKVRCGLAKARKTMWSIIYGRAVHSFRDALRFIHTLAILSILLTVYTNIVDIKNKHKKMNLLHIEEQEMKVQSRINKHYNDLTLLHNKAPSEVEFIQYVKERDPSALAYWSMQDEPVDHQASKRPSEAKLEQIVAFVALMMMVFDTDRSDCVYKVLNKLRNVMGVVDNDAVNHQSLDTILENFDERDEMIEFEITAPDAKSLAYKSSTFQVWWDNQLTLNNVISHYRTEGHFVEFTRDTSAQVASDIANSDIKDFLVRGAVGSGKSTGLPSALCKRGRVLLLEPTRPLAENVHAQLSASPFHLNPTLMMRNKSVFGSTPITVMTSGYALHYLANNAQRLKEFSFILFDECHVLDASAMAFRSLLADREFEGKILKVSATPPGRETEFSTQYPVQLKAEEHLSFQQFVDAQGTGVNADVTSIADNILVYVSSYNEVDQLSKLLTDKKFKVTKVDGRTMKSGATEIKTAGSKHRKHFIVATNIIENGVTIDIEAVVDFGLKVSAVIDTDMRMIRYVKGAINYGERIQRLGRVGRTKPGCALRIGHTNKGIEAIPTIIANEAAFLCFIYGLPVMTAQVSTSLISNCTVQQARTMALFELPFYFTQDYVAAGGSMHPAIHSLLKKFKLRESEILLNKLSIPHSAVSKWMSVREYNQGTRQLDMDPDIKLSFHVMDVPEELYEKLWHCVQENKGDAGFKKLRTHNAAKIAHKLRTDDMAIQRTVLLIDRLIANEMQKKEHFDSLINANTSSLSFTLQSVSNLIRSRYAKDYSVQNLSVLHAARAQLVEFNNLHSDEIREGVPSIYAMRDHIIDCGALEAVMHQSTEGISKCLQLKGTWNGSLITRDVLIAAGVACGGAWMIYQYFIDSEQVNHQAQKKNKRQKQKLKFRDAHDQKVGRIIVDDDSGAIEHFFGSAYTKKGKSKGKTHGMGKKSRRFVNMYGFDPTEYSFIRFVDPVTGEMLDESVMTDIMLVQEHFNDLRFEYLSDDKIQAARLYSNPGIQAYFVKDKVSPVLKVDLTHHVPLKVCDNSSTIAGFPEREGEFRQTGQATKIEYSELPMKEGVEHEARSLNRGLRDHNQVSKLICRLENDSDDCVTSIHGVGFGSIIITNRHLLKRNNGTLRVKTAHGDFRVANTKEMKVFPVDKHDILLIRLPKDFPPFPVKIKFREPKVSDSICLVGTNFQEKFLSSLISADSTTSPVSGSKFWRHWIDTKDGHCGLPLVARDDGAIIGFHSLTSINTEQNYFAAVPEAFMELIAKVETLEWRKNWVYNPNEIGWGSLKLKSDQPTGMFKIDKLIEDIQSALVSEQASEKWLYAQLQGNLKAVAKSESQLVTKHIVKGPCPLFHLYLSTHPEARQFFQPLMGAYGKSRLNRIAYAKDILKYSTEIEVGKVDTLAFELAVDDVVADLHAVKFETCNYVTDEEEIFQSLNMKAAVGALYKGKKREYFETYTQQDKERILYESCLRLYKGNLGVWNGSIKAELRPIEKVRANKTRTFTAAPLDTLLAGKVCVDDFNNQFYSKHTLAPWSVGISKFSGGWDKLLRKLPDGWVYCSADGSRFDSSLTPYLINAVASIRLKFMEPWELGNQMLRNLYAEIIYTPILTADGTIVKKFKGNNSGQPSTVVDNTLMVLIAMRYSLRRLGINYKDQNNRCVFFANGDDLIVSVPPSDEWILDSLQEPFSELGLSYDFNERTKERSELWFMSHRGILIDDQYVPKLEPERIVSILEWDRAEQPEHRLEAICASMIEAWGYKELLHEIRLFYKWVIEQAPYSQLVSEGKAPYISETALRCLYMSAHGESDISLYLRALIEGAKEEGLEDESGEVTHQSGESVDAGRVKGEDSSSKPADKQTTEKKNKTGGQAQPHARQSEMEVPQVRDRDVNVGTSGTFTIPRLKGISSKLTIPKIKTKAVVNLEHLLDYAPEQIHLSNTRALQSQFASWYEGVKNDYDVTDEQMQIILNGLMVWCIENGTSPNINGYWVMMDGDEQVEYPIKPLIDHAKPSFRQIMAHFSNLAEAYIEKRNSEKPYMPRYGLQRNLTDMSLARYAFDFYEMTSKTPVRAREAHIQMKAAALRGVNNRMFGLDGRVGTQEEDTERHTAEDVNRNMHNLLGVRGL</sequence>
<dbReference type="Gene3D" id="3.90.70.150">
    <property type="entry name" value="Helper component proteinase"/>
    <property type="match status" value="1"/>
</dbReference>
<evidence type="ECO:0000259" key="38">
    <source>
        <dbReference type="PROSITE" id="PS51436"/>
    </source>
</evidence>
<comment type="subcellular location">
    <subcellularLocation>
        <location evidence="30">Host cytoplasmic vesicle</location>
    </subcellularLocation>
    <subcellularLocation>
        <location evidence="3">Host nucleus</location>
    </subcellularLocation>
    <subcellularLocation>
        <location evidence="4">Virion</location>
    </subcellularLocation>
</comment>
<dbReference type="GO" id="GO:0052170">
    <property type="term" value="P:symbiont-mediated suppression of host innate immune response"/>
    <property type="evidence" value="ECO:0007669"/>
    <property type="project" value="UniProtKB-KW"/>
</dbReference>
<keyword evidence="12" id="KW-0597">Phosphoprotein</keyword>
<keyword evidence="27" id="KW-0899">Viral immunoevasion</keyword>
<comment type="function">
    <text evidence="28">Involved in aphid transmission, cell-to-cell and systemis movement, encapsidation of the viral RNA and in the regulation of viral RNA amplification.</text>
</comment>
<keyword evidence="16" id="KW-1090">Inhibition of host innate immune response by virus</keyword>
<evidence type="ECO:0000256" key="16">
    <source>
        <dbReference type="ARBA" id="ARBA00022632"/>
    </source>
</evidence>
<evidence type="ECO:0000256" key="3">
    <source>
        <dbReference type="ARBA" id="ARBA00004147"/>
    </source>
</evidence>
<evidence type="ECO:0000256" key="24">
    <source>
        <dbReference type="ARBA" id="ARBA00022840"/>
    </source>
</evidence>
<dbReference type="Pfam" id="PF08440">
    <property type="entry name" value="Poty_PP"/>
    <property type="match status" value="1"/>
</dbReference>
<dbReference type="InterPro" id="IPR002540">
    <property type="entry name" value="Pept_S30_P1_potyvir"/>
</dbReference>
<dbReference type="InterPro" id="IPR001456">
    <property type="entry name" value="HC-pro"/>
</dbReference>
<dbReference type="PRINTS" id="PR00966">
    <property type="entry name" value="NIAPOTYPTASE"/>
</dbReference>
<comment type="function">
    <text evidence="29">Has helicase activity. It may be involved in replication.</text>
</comment>
<keyword evidence="20" id="KW-0547">Nucleotide-binding</keyword>
<evidence type="ECO:0000256" key="7">
    <source>
        <dbReference type="ARBA" id="ARBA00022463"/>
    </source>
</evidence>
<dbReference type="Pfam" id="PF00863">
    <property type="entry name" value="Peptidase_C4"/>
    <property type="match status" value="1"/>
</dbReference>
<reference evidence="41" key="1">
    <citation type="submission" date="2016-03" db="EMBL/GenBank/DDBJ databases">
        <title>Complete sequence of Chilli veinal mottle virus in pepper collected from Guangdong province,China.</title>
        <authorList>
            <person name="Pei F."/>
        </authorList>
    </citation>
    <scope>NUCLEOTIDE SEQUENCE</scope>
    <source>
        <strain evidence="41">GD</strain>
    </source>
</reference>
<keyword evidence="14" id="KW-1048">Host nucleus</keyword>
<dbReference type="GO" id="GO:0042025">
    <property type="term" value="C:host cell nucleus"/>
    <property type="evidence" value="ECO:0007669"/>
    <property type="project" value="UniProtKB-SubCell"/>
</dbReference>
<dbReference type="GO" id="GO:0019029">
    <property type="term" value="C:helical viral capsid"/>
    <property type="evidence" value="ECO:0007669"/>
    <property type="project" value="UniProtKB-KW"/>
</dbReference>
<evidence type="ECO:0000259" key="36">
    <source>
        <dbReference type="PROSITE" id="PS51192"/>
    </source>
</evidence>
<evidence type="ECO:0000256" key="32">
    <source>
        <dbReference type="PROSITE-ProRule" id="PRU01080"/>
    </source>
</evidence>
<dbReference type="GO" id="GO:0005524">
    <property type="term" value="F:ATP binding"/>
    <property type="evidence" value="ECO:0007669"/>
    <property type="project" value="UniProtKB-KW"/>
</dbReference>
<feature type="compositionally biased region" description="Basic and acidic residues" evidence="34">
    <location>
        <begin position="2808"/>
        <end position="2831"/>
    </location>
</feature>
<dbReference type="PROSITE" id="PS50507">
    <property type="entry name" value="RDRP_SSRNA_POS"/>
    <property type="match status" value="1"/>
</dbReference>
<dbReference type="PROSITE" id="PS51436">
    <property type="entry name" value="POTYVIRUS_NIA_PRO"/>
    <property type="match status" value="1"/>
</dbReference>
<dbReference type="InterPro" id="IPR043504">
    <property type="entry name" value="Peptidase_S1_PA_chymotrypsin"/>
</dbReference>
<dbReference type="Pfam" id="PF00767">
    <property type="entry name" value="Poty_coat"/>
    <property type="match status" value="1"/>
</dbReference>
<evidence type="ECO:0000256" key="5">
    <source>
        <dbReference type="ARBA" id="ARBA00006064"/>
    </source>
</evidence>
<keyword evidence="24" id="KW-0067">ATP-binding</keyword>
<feature type="domain" description="Peptidase C6" evidence="39">
    <location>
        <begin position="635"/>
        <end position="757"/>
    </location>
</feature>
<feature type="domain" description="Helicase C-terminal" evidence="37">
    <location>
        <begin position="1398"/>
        <end position="1557"/>
    </location>
</feature>
<evidence type="ECO:0000256" key="11">
    <source>
        <dbReference type="ARBA" id="ARBA00022520"/>
    </source>
</evidence>
<feature type="active site" description="For helper component proteinase activity" evidence="32">
    <location>
        <position position="716"/>
    </location>
</feature>
<comment type="function">
    <text evidence="31">Mediates the cap-independent, EIF4E-dependent translation of viral genomic RNAs. Binds to the cap-binding site of host EIF4E and thus interferes with the host EIF4E-dependent mRNA export and translation. VPg-RNA directly binds EIF4E and is a template for transcription. Also forms trimeric complexes with EIF4E-EIF4G, which are templates for translation.</text>
</comment>
<dbReference type="InterPro" id="IPR001592">
    <property type="entry name" value="Poty_coat"/>
</dbReference>
<keyword evidence="8" id="KW-0696">RNA-directed RNA polymerase</keyword>
<dbReference type="InterPro" id="IPR011545">
    <property type="entry name" value="DEAD/DEAH_box_helicase_dom"/>
</dbReference>
<evidence type="ECO:0000256" key="27">
    <source>
        <dbReference type="ARBA" id="ARBA00023280"/>
    </source>
</evidence>
<dbReference type="InterPro" id="IPR027417">
    <property type="entry name" value="P-loop_NTPase"/>
</dbReference>
<dbReference type="SMART" id="SM00487">
    <property type="entry name" value="DEXDc"/>
    <property type="match status" value="1"/>
</dbReference>
<comment type="similarity">
    <text evidence="5 33">Belongs to the potyviridae genome polyprotein family.</text>
</comment>
<dbReference type="InterPro" id="IPR042308">
    <property type="entry name" value="HC_PRO_CPD_sf"/>
</dbReference>
<evidence type="ECO:0000259" key="35">
    <source>
        <dbReference type="PROSITE" id="PS50507"/>
    </source>
</evidence>
<keyword evidence="15" id="KW-0945">Host-virus interaction</keyword>
<feature type="compositionally biased region" description="Basic and acidic residues" evidence="34">
    <location>
        <begin position="2842"/>
        <end position="2854"/>
    </location>
</feature>
<evidence type="ECO:0000256" key="9">
    <source>
        <dbReference type="ARBA" id="ARBA00022488"/>
    </source>
</evidence>
<evidence type="ECO:0000256" key="22">
    <source>
        <dbReference type="ARBA" id="ARBA00022806"/>
    </source>
</evidence>
<dbReference type="PROSITE" id="PS51194">
    <property type="entry name" value="HELICASE_CTER"/>
    <property type="match status" value="1"/>
</dbReference>
<evidence type="ECO:0000256" key="29">
    <source>
        <dbReference type="ARBA" id="ARBA00029422"/>
    </source>
</evidence>
<evidence type="ECO:0000256" key="8">
    <source>
        <dbReference type="ARBA" id="ARBA00022484"/>
    </source>
</evidence>
<feature type="domain" description="Helicase ATP-binding" evidence="36">
    <location>
        <begin position="1227"/>
        <end position="1379"/>
    </location>
</feature>
<dbReference type="GO" id="GO:0006351">
    <property type="term" value="P:DNA-templated transcription"/>
    <property type="evidence" value="ECO:0007669"/>
    <property type="project" value="InterPro"/>
</dbReference>
<dbReference type="GO" id="GO:0004197">
    <property type="term" value="F:cysteine-type endopeptidase activity"/>
    <property type="evidence" value="ECO:0007669"/>
    <property type="project" value="InterPro"/>
</dbReference>